<dbReference type="SUPFAM" id="SSF51126">
    <property type="entry name" value="Pectin lyase-like"/>
    <property type="match status" value="1"/>
</dbReference>
<sequence length="1047" mass="112943">MLSAVSVKAQGDVTAKWDFKNDLPAGIQETTNYQKTTVDIPSTVEGVSMHVDATNGKLYCIGRNNAQFNSGTILQVPVKSTRDIVVVENYPNYRGYTVGGVAATADVNEHRATTDEVAKGYVEIKATDSGYLYGVQVTFVSAIATKELYSTDFSDWGAYETKADDKQVTTAVWNTKYSHESLTFSVFNTQIGATNFNTSKFPDWNGGMLMAAKSETPYIETSALASVTKVHFRHGATGGNRGWKLLAKGDGDADWVVVSSTVANPASGCDVDVDVNKTNCKLRFENITTNQNAYLLELAIYGLVDLSKTPALGKVTINGVDYQTADICEENADGDMCATVEISKKEQMVDETANPVLFGTPDNGEIKSIEYNKVDDNSTVVTVAVAAGDKTVTYRLTVAFKPDYTLTYYNTDGTVLEAVQQVEKDSPIANLRNGDGVIVTDGKAFRGWFVKSDGGRKYTTADIVTGPTSLYAVATDIEVTSDVNRYTYNLADPYFYAEDHEGFCPTGGAFHDKQHGWSFSDGDKIDILSGRHSLIFVTGCKYSGAANLKLMNGETEVASIALDKSNDGVMQSIEYTGEPGTLTLVADGGMYMHKLVVANLGDASTEKNELGYYVCQPGNGGNFLTMLDLANANSSATERTCIFLPNGTYDLGKVALTAVSGNNISIIGQSMDKTIIKNAPDVKNEGIGTTATLYVTGKNLYIQDLTLQNALDYYSSGSAGRAVCLQDKGDGTICKNVKMLSYQDTYYSNNNGGKYYWEDSEIHGTVDFLCGGGDVYYNRCKFVVEKRSADGKGGCTIAAPYTDGSKWGYVMNECVVDNYAETFNYGRAWGGTPRLAYLNTTLLQPDMIIKDRFTVGGMNVPADKFVEFNTKDAQGNVVSPASNVLKFTKDNKVNEMETILTADQAAEYALDKVFPTWTPDADCAQVGLGLLASEGNTITWAASEGAKAYAVFCDEQFVGMTSATSWTVAEGKKAADYLVRAANAMGGFGGGSTTTTGINSMKVDGENVVSTMFYDLQGARVDGSQRGVLIMVQKMNDGSMKTTKIVK</sequence>
<evidence type="ECO:0000313" key="7">
    <source>
        <dbReference type="Proteomes" id="UP000032046"/>
    </source>
</evidence>
<dbReference type="GO" id="GO:0009279">
    <property type="term" value="C:cell outer membrane"/>
    <property type="evidence" value="ECO:0007669"/>
    <property type="project" value="TreeGrafter"/>
</dbReference>
<dbReference type="GO" id="GO:0030599">
    <property type="term" value="F:pectinesterase activity"/>
    <property type="evidence" value="ECO:0007669"/>
    <property type="project" value="InterPro"/>
</dbReference>
<dbReference type="GO" id="GO:0042545">
    <property type="term" value="P:cell wall modification"/>
    <property type="evidence" value="ECO:0007669"/>
    <property type="project" value="InterPro"/>
</dbReference>
<dbReference type="AlphaFoldDB" id="A0A0D0IXV9"/>
<evidence type="ECO:0000256" key="3">
    <source>
        <dbReference type="ARBA" id="ARBA00022801"/>
    </source>
</evidence>
<dbReference type="InterPro" id="IPR013378">
    <property type="entry name" value="InlB-like_B-rpt"/>
</dbReference>
<reference evidence="6 7" key="1">
    <citation type="submission" date="2015-01" db="EMBL/GenBank/DDBJ databases">
        <title>Comparative genomics of non-oral Prevotella species.</title>
        <authorList>
            <person name="Accetto T."/>
            <person name="Nograsek B."/>
            <person name="Avgustin G."/>
        </authorList>
    </citation>
    <scope>NUCLEOTIDE SEQUENCE [LARGE SCALE GENOMIC DNA]</scope>
    <source>
        <strain evidence="6 7">P5-119</strain>
    </source>
</reference>
<dbReference type="STRING" id="1602171.ST44_02570"/>
<keyword evidence="3" id="KW-0378">Hydrolase</keyword>
<protein>
    <recommendedName>
        <fullName evidence="5">Pectinesterase catalytic domain-containing protein</fullName>
    </recommendedName>
</protein>
<comment type="similarity">
    <text evidence="2">Belongs to the pectinesterase family.</text>
</comment>
<name>A0A0D0IXV9_9BACT</name>
<proteinExistence type="inferred from homology"/>
<accession>A0A0D0IXV9</accession>
<feature type="domain" description="Pectinesterase catalytic" evidence="5">
    <location>
        <begin position="615"/>
        <end position="844"/>
    </location>
</feature>
<comment type="subcellular location">
    <subcellularLocation>
        <location evidence="1">Cell envelope</location>
    </subcellularLocation>
</comment>
<organism evidence="6 7">
    <name type="scientific">Prevotella pectinovora</name>
    <dbReference type="NCBI Taxonomy" id="1602169"/>
    <lineage>
        <taxon>Bacteria</taxon>
        <taxon>Pseudomonadati</taxon>
        <taxon>Bacteroidota</taxon>
        <taxon>Bacteroidia</taxon>
        <taxon>Bacteroidales</taxon>
        <taxon>Prevotellaceae</taxon>
        <taxon>Prevotella</taxon>
    </lineage>
</organism>
<dbReference type="EMBL" id="JXQK01000028">
    <property type="protein sequence ID" value="KIP64248.1"/>
    <property type="molecule type" value="Genomic_DNA"/>
</dbReference>
<comment type="caution">
    <text evidence="6">The sequence shown here is derived from an EMBL/GenBank/DDBJ whole genome shotgun (WGS) entry which is preliminary data.</text>
</comment>
<dbReference type="Pfam" id="PF01095">
    <property type="entry name" value="Pectinesterase"/>
    <property type="match status" value="1"/>
</dbReference>
<evidence type="ECO:0000259" key="5">
    <source>
        <dbReference type="Pfam" id="PF01095"/>
    </source>
</evidence>
<dbReference type="PANTHER" id="PTHR31321:SF57">
    <property type="entry name" value="PECTINESTERASE 53-RELATED"/>
    <property type="match status" value="1"/>
</dbReference>
<dbReference type="Gene3D" id="2.60.40.4270">
    <property type="entry name" value="Listeria-Bacteroides repeat domain"/>
    <property type="match status" value="1"/>
</dbReference>
<keyword evidence="4" id="KW-0063">Aspartyl esterase</keyword>
<evidence type="ECO:0000313" key="6">
    <source>
        <dbReference type="EMBL" id="KIP64248.1"/>
    </source>
</evidence>
<evidence type="ECO:0000256" key="2">
    <source>
        <dbReference type="ARBA" id="ARBA00008891"/>
    </source>
</evidence>
<dbReference type="InterPro" id="IPR042229">
    <property type="entry name" value="Listeria/Bacterioides_rpt_sf"/>
</dbReference>
<dbReference type="Gene3D" id="2.160.20.10">
    <property type="entry name" value="Single-stranded right-handed beta-helix, Pectin lyase-like"/>
    <property type="match status" value="1"/>
</dbReference>
<gene>
    <name evidence="6" type="ORF">ST44_02570</name>
</gene>
<keyword evidence="7" id="KW-1185">Reference proteome</keyword>
<dbReference type="InterPro" id="IPR000070">
    <property type="entry name" value="Pectinesterase_cat"/>
</dbReference>
<dbReference type="InterPro" id="IPR011050">
    <property type="entry name" value="Pectin_lyase_fold/virulence"/>
</dbReference>
<evidence type="ECO:0000256" key="4">
    <source>
        <dbReference type="ARBA" id="ARBA00023085"/>
    </source>
</evidence>
<dbReference type="Proteomes" id="UP000032046">
    <property type="component" value="Unassembled WGS sequence"/>
</dbReference>
<evidence type="ECO:0000256" key="1">
    <source>
        <dbReference type="ARBA" id="ARBA00004196"/>
    </source>
</evidence>
<dbReference type="Pfam" id="PF09479">
    <property type="entry name" value="Flg_new"/>
    <property type="match status" value="1"/>
</dbReference>
<dbReference type="InterPro" id="IPR012334">
    <property type="entry name" value="Pectin_lyas_fold"/>
</dbReference>
<dbReference type="PANTHER" id="PTHR31321">
    <property type="entry name" value="ACYL-COA THIOESTER HYDROLASE YBHC-RELATED"/>
    <property type="match status" value="1"/>
</dbReference>